<sequence length="161" mass="18039">MAKSVFYSFHYDNDWWRVNTIKSMGVIEGQPVLDSQDWESVKRQGEDAIWAWIKRQMAGKDAVVVLVGSGTASRPWVRREIAYAWDNYIPLCGVRIHGLKNQNGQTDYSGTDPFSQVSLKGGGTIADYVQPYNSNGRDSQAVYADIKNTLPSLVANAYVRS</sequence>
<dbReference type="AlphaFoldDB" id="A0A1Q2D1T0"/>
<dbReference type="InterPro" id="IPR036490">
    <property type="entry name" value="ThsB_TIR-like_sf"/>
</dbReference>
<dbReference type="Proteomes" id="UP000188235">
    <property type="component" value="Chromosome"/>
</dbReference>
<protein>
    <submittedName>
        <fullName evidence="2">Molecular chaperone Tir</fullName>
    </submittedName>
</protein>
<evidence type="ECO:0000313" key="2">
    <source>
        <dbReference type="EMBL" id="AQP52273.1"/>
    </source>
</evidence>
<reference evidence="2 3" key="1">
    <citation type="journal article" date="2008" name="Int. J. Syst. Evol. Microbiol.">
        <title>Tessaracoccus flavescens sp. nov., isolated from marine sediment.</title>
        <authorList>
            <person name="Lee D.W."/>
            <person name="Lee S.D."/>
        </authorList>
    </citation>
    <scope>NUCLEOTIDE SEQUENCE [LARGE SCALE GENOMIC DNA]</scope>
    <source>
        <strain evidence="2 3">SST-39T</strain>
    </source>
</reference>
<dbReference type="Gene3D" id="3.40.50.9200">
    <property type="entry name" value="Hypothetical protein MTH538"/>
    <property type="match status" value="1"/>
</dbReference>
<proteinExistence type="predicted"/>
<dbReference type="RefSeq" id="WP_077352363.1">
    <property type="nucleotide sequence ID" value="NZ_CP019607.1"/>
</dbReference>
<evidence type="ECO:0000313" key="3">
    <source>
        <dbReference type="Proteomes" id="UP000188235"/>
    </source>
</evidence>
<dbReference type="STRING" id="399497.BW733_17040"/>
<keyword evidence="3" id="KW-1185">Reference proteome</keyword>
<dbReference type="SUPFAM" id="SSF52206">
    <property type="entry name" value="Hypothetical protein MTH538"/>
    <property type="match status" value="1"/>
</dbReference>
<accession>A0A1Q2D1T0</accession>
<evidence type="ECO:0000259" key="1">
    <source>
        <dbReference type="Pfam" id="PF08937"/>
    </source>
</evidence>
<dbReference type="InterPro" id="IPR015032">
    <property type="entry name" value="ThsB__TIR-like_domain"/>
</dbReference>
<dbReference type="Pfam" id="PF08937">
    <property type="entry name" value="ThsB_TIR"/>
    <property type="match status" value="1"/>
</dbReference>
<organism evidence="2 3">
    <name type="scientific">Tessaracoccus flavescens</name>
    <dbReference type="NCBI Taxonomy" id="399497"/>
    <lineage>
        <taxon>Bacteria</taxon>
        <taxon>Bacillati</taxon>
        <taxon>Actinomycetota</taxon>
        <taxon>Actinomycetes</taxon>
        <taxon>Propionibacteriales</taxon>
        <taxon>Propionibacteriaceae</taxon>
        <taxon>Tessaracoccus</taxon>
    </lineage>
</organism>
<name>A0A1Q2D1T0_9ACTN</name>
<dbReference type="KEGG" id="tfa:BW733_17040"/>
<dbReference type="EMBL" id="CP019607">
    <property type="protein sequence ID" value="AQP52273.1"/>
    <property type="molecule type" value="Genomic_DNA"/>
</dbReference>
<feature type="domain" description="Thoeris protein ThsB TIR-like" evidence="1">
    <location>
        <begin position="6"/>
        <end position="100"/>
    </location>
</feature>
<gene>
    <name evidence="2" type="ORF">BW733_17040</name>
</gene>
<dbReference type="OrthoDB" id="9811746at2"/>